<dbReference type="EMBL" id="JABFXE010000406">
    <property type="protein sequence ID" value="NUQ88712.1"/>
    <property type="molecule type" value="Genomic_DNA"/>
</dbReference>
<keyword evidence="1" id="KW-1133">Transmembrane helix</keyword>
<feature type="transmembrane region" description="Helical" evidence="1">
    <location>
        <begin position="90"/>
        <end position="111"/>
    </location>
</feature>
<protein>
    <submittedName>
        <fullName evidence="2">DUF2975 domain-containing protein</fullName>
    </submittedName>
</protein>
<accession>A0A850CB04</accession>
<dbReference type="Proteomes" id="UP000574690">
    <property type="component" value="Unassembled WGS sequence"/>
</dbReference>
<organism evidence="2 3">
    <name type="scientific">Glycomyces artemisiae</name>
    <dbReference type="NCBI Taxonomy" id="1076443"/>
    <lineage>
        <taxon>Bacteria</taxon>
        <taxon>Bacillati</taxon>
        <taxon>Actinomycetota</taxon>
        <taxon>Actinomycetes</taxon>
        <taxon>Glycomycetales</taxon>
        <taxon>Glycomycetaceae</taxon>
        <taxon>Glycomyces</taxon>
    </lineage>
</organism>
<evidence type="ECO:0000313" key="2">
    <source>
        <dbReference type="EMBL" id="NUQ88712.1"/>
    </source>
</evidence>
<evidence type="ECO:0000256" key="1">
    <source>
        <dbReference type="SAM" id="Phobius"/>
    </source>
</evidence>
<keyword evidence="1" id="KW-0472">Membrane</keyword>
<reference evidence="2 3" key="1">
    <citation type="submission" date="2020-05" db="EMBL/GenBank/DDBJ databases">
        <title>DNA-SIP metagenomic assembled genomes.</title>
        <authorList>
            <person name="Yu J."/>
        </authorList>
    </citation>
    <scope>NUCLEOTIDE SEQUENCE [LARGE SCALE GENOMIC DNA]</scope>
    <source>
        <strain evidence="2">Bin5.27</strain>
    </source>
</reference>
<dbReference type="InterPro" id="IPR021354">
    <property type="entry name" value="DUF2975"/>
</dbReference>
<feature type="transmembrane region" description="Helical" evidence="1">
    <location>
        <begin position="123"/>
        <end position="148"/>
    </location>
</feature>
<gene>
    <name evidence="2" type="ORF">HOQ43_09655</name>
</gene>
<keyword evidence="1" id="KW-0812">Transmembrane</keyword>
<comment type="caution">
    <text evidence="2">The sequence shown here is derived from an EMBL/GenBank/DDBJ whole genome shotgun (WGS) entry which is preliminary data.</text>
</comment>
<proteinExistence type="predicted"/>
<name>A0A850CB04_9ACTN</name>
<dbReference type="Pfam" id="PF11188">
    <property type="entry name" value="DUF2975"/>
    <property type="match status" value="1"/>
</dbReference>
<sequence length="162" mass="17319">MNQFFTLILRLAIAAALLASLFGQIMIVPNSGMLEFQRDYGHDLAPILAAASIIGVACVQAMLVAGWMLLGMIDRDAIFSRKAFRWIDVIIGAALAGVLLSLAVTVCFFALDPGLDEMVFFGAMLGLASCIGAGCSFAVLMVIMRGLLRKATELKTEMAEVI</sequence>
<dbReference type="AlphaFoldDB" id="A0A850CB04"/>
<evidence type="ECO:0000313" key="3">
    <source>
        <dbReference type="Proteomes" id="UP000574690"/>
    </source>
</evidence>
<feature type="transmembrane region" description="Helical" evidence="1">
    <location>
        <begin position="47"/>
        <end position="70"/>
    </location>
</feature>